<dbReference type="GO" id="GO:0045259">
    <property type="term" value="C:proton-transporting ATP synthase complex"/>
    <property type="evidence" value="ECO:0007669"/>
    <property type="project" value="UniProtKB-KW"/>
</dbReference>
<evidence type="ECO:0000256" key="2">
    <source>
        <dbReference type="ARBA" id="ARBA00022448"/>
    </source>
</evidence>
<evidence type="ECO:0000256" key="6">
    <source>
        <dbReference type="ARBA" id="ARBA00022989"/>
    </source>
</evidence>
<evidence type="ECO:0000256" key="12">
    <source>
        <dbReference type="HAMAP-Rule" id="MF_01398"/>
    </source>
</evidence>
<comment type="subcellular location">
    <subcellularLocation>
        <location evidence="12">Cell membrane</location>
        <topology evidence="12">Single-pass membrane protein</topology>
    </subcellularLocation>
    <subcellularLocation>
        <location evidence="11">Endomembrane system</location>
        <topology evidence="11">Single-pass membrane protein</topology>
    </subcellularLocation>
</comment>
<evidence type="ECO:0000256" key="8">
    <source>
        <dbReference type="ARBA" id="ARBA00023136"/>
    </source>
</evidence>
<dbReference type="InterPro" id="IPR005864">
    <property type="entry name" value="ATP_synth_F0_bsu_bac"/>
</dbReference>
<keyword evidence="3 12" id="KW-0138">CF(0)</keyword>
<dbReference type="AlphaFoldDB" id="A0A928TPD0"/>
<evidence type="ECO:0000256" key="11">
    <source>
        <dbReference type="ARBA" id="ARBA00037847"/>
    </source>
</evidence>
<evidence type="ECO:0000313" key="15">
    <source>
        <dbReference type="EMBL" id="MBE7524772.1"/>
    </source>
</evidence>
<evidence type="ECO:0000256" key="13">
    <source>
        <dbReference type="RuleBase" id="RU003848"/>
    </source>
</evidence>
<dbReference type="PANTHER" id="PTHR33445:SF2">
    <property type="entry name" value="ATP SYNTHASE SUBUNIT B', CHLOROPLASTIC"/>
    <property type="match status" value="1"/>
</dbReference>
<keyword evidence="14" id="KW-0175">Coiled coil</keyword>
<proteinExistence type="inferred from homology"/>
<accession>A0A928TPD0</accession>
<dbReference type="EMBL" id="JABTTY010000001">
    <property type="protein sequence ID" value="MBE7524772.1"/>
    <property type="molecule type" value="Genomic_DNA"/>
</dbReference>
<dbReference type="HAMAP" id="MF_01398">
    <property type="entry name" value="ATP_synth_b_bprime"/>
    <property type="match status" value="1"/>
</dbReference>
<comment type="similarity">
    <text evidence="1 12 13">Belongs to the ATPase B chain family.</text>
</comment>
<evidence type="ECO:0000256" key="3">
    <source>
        <dbReference type="ARBA" id="ARBA00022547"/>
    </source>
</evidence>
<reference evidence="15" key="1">
    <citation type="submission" date="2020-05" db="EMBL/GenBank/DDBJ databases">
        <title>High-Quality Genomes of Partial-Nitritation/Anammox System by Hierarchical Clustering Based Hybrid Assembly.</title>
        <authorList>
            <person name="Liu L."/>
            <person name="Wang Y."/>
            <person name="Che Y."/>
            <person name="Chen Y."/>
            <person name="Xia Y."/>
            <person name="Luo R."/>
            <person name="Cheng S.H."/>
            <person name="Zheng C."/>
            <person name="Zhang T."/>
        </authorList>
    </citation>
    <scope>NUCLEOTIDE SEQUENCE</scope>
    <source>
        <strain evidence="15">H1_PAT1</strain>
    </source>
</reference>
<feature type="transmembrane region" description="Helical" evidence="12">
    <location>
        <begin position="29"/>
        <end position="51"/>
    </location>
</feature>
<evidence type="ECO:0000256" key="14">
    <source>
        <dbReference type="SAM" id="Coils"/>
    </source>
</evidence>
<evidence type="ECO:0000256" key="7">
    <source>
        <dbReference type="ARBA" id="ARBA00023065"/>
    </source>
</evidence>
<evidence type="ECO:0000256" key="4">
    <source>
        <dbReference type="ARBA" id="ARBA00022692"/>
    </source>
</evidence>
<keyword evidence="4 12" id="KW-0812">Transmembrane</keyword>
<gene>
    <name evidence="12 15" type="primary">atpF</name>
    <name evidence="15" type="ORF">HS096_00005</name>
</gene>
<keyword evidence="6 12" id="KW-1133">Transmembrane helix</keyword>
<dbReference type="PANTHER" id="PTHR33445">
    <property type="entry name" value="ATP SYNTHASE SUBUNIT B', CHLOROPLASTIC"/>
    <property type="match status" value="1"/>
</dbReference>
<comment type="function">
    <text evidence="12">Component of the F(0) channel, it forms part of the peripheral stalk, linking F(1) to F(0).</text>
</comment>
<dbReference type="GO" id="GO:0005886">
    <property type="term" value="C:plasma membrane"/>
    <property type="evidence" value="ECO:0007669"/>
    <property type="project" value="UniProtKB-SubCell"/>
</dbReference>
<sequence length="186" mass="20878">MNIIEAAYAAEEAAEHADPSVLGMFGVDWSLLAAQLLNFGILLFVLHRWVYKPLLKTIDERRENIETGLRQSKEAETALREAEARQQAVLTAARKEATVIVDDAKKRGEQEKERRLKASNELIESKLQEAKHQITLEKKATEVAVKQHVADLVADASEKVAALGLKESQQRSLIEQALRELEQTKL</sequence>
<dbReference type="Proteomes" id="UP000710385">
    <property type="component" value="Unassembled WGS sequence"/>
</dbReference>
<evidence type="ECO:0000256" key="9">
    <source>
        <dbReference type="ARBA" id="ARBA00023310"/>
    </source>
</evidence>
<dbReference type="InterPro" id="IPR050059">
    <property type="entry name" value="ATP_synthase_B_chain"/>
</dbReference>
<protein>
    <recommendedName>
        <fullName evidence="12">ATP synthase subunit b</fullName>
    </recommendedName>
    <alternativeName>
        <fullName evidence="12">ATP synthase F(0) sector subunit b</fullName>
    </alternativeName>
    <alternativeName>
        <fullName evidence="12">ATPase subunit I</fullName>
    </alternativeName>
    <alternativeName>
        <fullName evidence="12">F-type ATPase subunit b</fullName>
        <shortName evidence="12">F-ATPase subunit b</shortName>
    </alternativeName>
</protein>
<dbReference type="GO" id="GO:0046961">
    <property type="term" value="F:proton-transporting ATPase activity, rotational mechanism"/>
    <property type="evidence" value="ECO:0007669"/>
    <property type="project" value="TreeGrafter"/>
</dbReference>
<evidence type="ECO:0000256" key="1">
    <source>
        <dbReference type="ARBA" id="ARBA00005513"/>
    </source>
</evidence>
<dbReference type="InterPro" id="IPR002146">
    <property type="entry name" value="ATP_synth_b/b'su_bac/chlpt"/>
</dbReference>
<organism evidence="15 16">
    <name type="scientific">candidate division WWE3 bacterium</name>
    <dbReference type="NCBI Taxonomy" id="2053526"/>
    <lineage>
        <taxon>Bacteria</taxon>
        <taxon>Katanobacteria</taxon>
    </lineage>
</organism>
<dbReference type="GO" id="GO:0046933">
    <property type="term" value="F:proton-transporting ATP synthase activity, rotational mechanism"/>
    <property type="evidence" value="ECO:0007669"/>
    <property type="project" value="UniProtKB-UniRule"/>
</dbReference>
<name>A0A928TPD0_UNCKA</name>
<keyword evidence="12" id="KW-1003">Cell membrane</keyword>
<keyword evidence="2 12" id="KW-0813">Transport</keyword>
<dbReference type="Pfam" id="PF00430">
    <property type="entry name" value="ATP-synt_B"/>
    <property type="match status" value="1"/>
</dbReference>
<feature type="coiled-coil region" evidence="14">
    <location>
        <begin position="65"/>
        <end position="133"/>
    </location>
</feature>
<dbReference type="CDD" id="cd06503">
    <property type="entry name" value="ATP-synt_Fo_b"/>
    <property type="match status" value="1"/>
</dbReference>
<evidence type="ECO:0000313" key="16">
    <source>
        <dbReference type="Proteomes" id="UP000710385"/>
    </source>
</evidence>
<keyword evidence="5 12" id="KW-0375">Hydrogen ion transport</keyword>
<comment type="subunit">
    <text evidence="12">F-type ATPases have 2 components, F(1) - the catalytic core - and F(0) - the membrane proton channel. F(1) has five subunits: alpha(3), beta(3), gamma(1), delta(1), epsilon(1). F(0) has three main subunits: a(1), b(2) and c(10-14). The alpha and beta chains form an alternating ring which encloses part of the gamma chain. F(1) is attached to F(0) by a central stalk formed by the gamma and epsilon chains, while a peripheral stalk is formed by the delta and b chains.</text>
</comment>
<keyword evidence="7 12" id="KW-0406">Ion transport</keyword>
<dbReference type="NCBIfam" id="TIGR01144">
    <property type="entry name" value="ATP_synt_b"/>
    <property type="match status" value="1"/>
</dbReference>
<dbReference type="Gene3D" id="6.10.250.1580">
    <property type="match status" value="1"/>
</dbReference>
<keyword evidence="8 12" id="KW-0472">Membrane</keyword>
<comment type="function">
    <text evidence="10 12">F(1)F(0) ATP synthase produces ATP from ADP in the presence of a proton or sodium gradient. F-type ATPases consist of two structural domains, F(1) containing the extramembraneous catalytic core and F(0) containing the membrane proton channel, linked together by a central stalk and a peripheral stalk. During catalysis, ATP synthesis in the catalytic domain of F(1) is coupled via a rotary mechanism of the central stalk subunits to proton translocation.</text>
</comment>
<comment type="caution">
    <text evidence="15">The sequence shown here is derived from an EMBL/GenBank/DDBJ whole genome shotgun (WGS) entry which is preliminary data.</text>
</comment>
<evidence type="ECO:0000256" key="5">
    <source>
        <dbReference type="ARBA" id="ARBA00022781"/>
    </source>
</evidence>
<dbReference type="GO" id="GO:0012505">
    <property type="term" value="C:endomembrane system"/>
    <property type="evidence" value="ECO:0007669"/>
    <property type="project" value="UniProtKB-SubCell"/>
</dbReference>
<evidence type="ECO:0000256" key="10">
    <source>
        <dbReference type="ARBA" id="ARBA00025198"/>
    </source>
</evidence>
<keyword evidence="9 12" id="KW-0066">ATP synthesis</keyword>